<protein>
    <submittedName>
        <fullName evidence="8">Formate hydrogenlyase transcriptional activator</fullName>
    </submittedName>
</protein>
<dbReference type="NCBIfam" id="NF041552">
    <property type="entry name" value="TF_PrdR"/>
    <property type="match status" value="1"/>
</dbReference>
<dbReference type="OrthoDB" id="9803970at2"/>
<evidence type="ECO:0000259" key="7">
    <source>
        <dbReference type="PROSITE" id="PS51371"/>
    </source>
</evidence>
<keyword evidence="8" id="KW-0456">Lyase</keyword>
<name>A0A162RJW9_9CLOT</name>
<dbReference type="Pfam" id="PF25601">
    <property type="entry name" value="AAA_lid_14"/>
    <property type="match status" value="1"/>
</dbReference>
<dbReference type="Proteomes" id="UP000076603">
    <property type="component" value="Unassembled WGS sequence"/>
</dbReference>
<keyword evidence="4" id="KW-0804">Transcription</keyword>
<dbReference type="PROSITE" id="PS51371">
    <property type="entry name" value="CBS"/>
    <property type="match status" value="2"/>
</dbReference>
<dbReference type="SUPFAM" id="SSF54631">
    <property type="entry name" value="CBS-domain pair"/>
    <property type="match status" value="1"/>
</dbReference>
<dbReference type="Gene3D" id="1.10.8.60">
    <property type="match status" value="1"/>
</dbReference>
<evidence type="ECO:0000256" key="3">
    <source>
        <dbReference type="ARBA" id="ARBA00023015"/>
    </source>
</evidence>
<dbReference type="PANTHER" id="PTHR32071">
    <property type="entry name" value="TRANSCRIPTIONAL REGULATORY PROTEIN"/>
    <property type="match status" value="1"/>
</dbReference>
<dbReference type="InterPro" id="IPR003593">
    <property type="entry name" value="AAA+_ATPase"/>
</dbReference>
<sequence>MDIPELTYKVKDIMTTDFIKVYENDNIEDVFNKMIESYRDEVLIMDANDKIRGIFTRSDVTKIRNKGISFKSFIGQFLNRNIITISSDASAREARDIMISKNIGRIPVVQQDKVIGIVTGNNIRDTFYVKIDELFNLYNNVFDNLHEAVCICDKEGIVRYWNKRAESLYNVKREAIVDQYIGKFFPNAANLQVLKNKKRINNVCHEPVKGKLVALSAVPLYNSRGELTAVVSTDRDITEAVNLTNQLEYEKKKVEFLERAYKNEIAANYSFSSIIGKNKKIIEAISVVQKVAPTSASVLITGKSGTGKEVFAKAIHEASGRSGNFVAINCSAIPENLFESELFGYVEGAFTGAVKKGKIGKFEFASGGTLFLDEIGDMPLEMQVKILRVLQDRIIYRLGSEKAITTDTRIVAATNKDLKKLIQENKFREDLFYRLAVVQIELPPLKERKEDIKDLSNLFFEQVSKQEGIKISSIDQSVYKILTNYKWDGNIRELKNVIQRMVVLSNDGKITIDAIPEYILEGIQLDENEKIDEFDLEKVVEDIERRTIKEVMNMVNGNKQQAAKILNIKRTTLYYKLSKYEI</sequence>
<dbReference type="InterPro" id="IPR025943">
    <property type="entry name" value="Sigma_54_int_dom_ATP-bd_2"/>
</dbReference>
<proteinExistence type="predicted"/>
<gene>
    <name evidence="8" type="primary">fhlA</name>
    <name evidence="8" type="ORF">CLMAG_45040</name>
</gene>
<keyword evidence="5" id="KW-0129">CBS domain</keyword>
<dbReference type="InterPro" id="IPR002078">
    <property type="entry name" value="Sigma_54_int"/>
</dbReference>
<dbReference type="GO" id="GO:0006355">
    <property type="term" value="P:regulation of DNA-templated transcription"/>
    <property type="evidence" value="ECO:0007669"/>
    <property type="project" value="InterPro"/>
</dbReference>
<dbReference type="EMBL" id="LWAE01000006">
    <property type="protein sequence ID" value="KZL90020.1"/>
    <property type="molecule type" value="Genomic_DNA"/>
</dbReference>
<dbReference type="InterPro" id="IPR002197">
    <property type="entry name" value="HTH_Fis"/>
</dbReference>
<organism evidence="8 9">
    <name type="scientific">Clostridium magnum DSM 2767</name>
    <dbReference type="NCBI Taxonomy" id="1121326"/>
    <lineage>
        <taxon>Bacteria</taxon>
        <taxon>Bacillati</taxon>
        <taxon>Bacillota</taxon>
        <taxon>Clostridia</taxon>
        <taxon>Eubacteriales</taxon>
        <taxon>Clostridiaceae</taxon>
        <taxon>Clostridium</taxon>
    </lineage>
</organism>
<dbReference type="PROSITE" id="PS50045">
    <property type="entry name" value="SIGMA54_INTERACT_4"/>
    <property type="match status" value="1"/>
</dbReference>
<dbReference type="InterPro" id="IPR027417">
    <property type="entry name" value="P-loop_NTPase"/>
</dbReference>
<dbReference type="SUPFAM" id="SSF52540">
    <property type="entry name" value="P-loop containing nucleoside triphosphate hydrolases"/>
    <property type="match status" value="1"/>
</dbReference>
<feature type="domain" description="Sigma-54 factor interaction" evidence="6">
    <location>
        <begin position="274"/>
        <end position="503"/>
    </location>
</feature>
<evidence type="ECO:0000313" key="8">
    <source>
        <dbReference type="EMBL" id="KZL90020.1"/>
    </source>
</evidence>
<dbReference type="PANTHER" id="PTHR32071:SF57">
    <property type="entry name" value="C4-DICARBOXYLATE TRANSPORT TRANSCRIPTIONAL REGULATORY PROTEIN DCTD"/>
    <property type="match status" value="1"/>
</dbReference>
<dbReference type="FunFam" id="3.40.50.300:FF:000006">
    <property type="entry name" value="DNA-binding transcriptional regulator NtrC"/>
    <property type="match status" value="1"/>
</dbReference>
<evidence type="ECO:0000256" key="4">
    <source>
        <dbReference type="ARBA" id="ARBA00023163"/>
    </source>
</evidence>
<dbReference type="InterPro" id="IPR000644">
    <property type="entry name" value="CBS_dom"/>
</dbReference>
<dbReference type="InterPro" id="IPR035965">
    <property type="entry name" value="PAS-like_dom_sf"/>
</dbReference>
<evidence type="ECO:0000256" key="2">
    <source>
        <dbReference type="ARBA" id="ARBA00022840"/>
    </source>
</evidence>
<keyword evidence="1" id="KW-0547">Nucleotide-binding</keyword>
<dbReference type="Gene3D" id="3.30.450.20">
    <property type="entry name" value="PAS domain"/>
    <property type="match status" value="1"/>
</dbReference>
<keyword evidence="3" id="KW-0805">Transcription regulation</keyword>
<dbReference type="Pfam" id="PF00571">
    <property type="entry name" value="CBS"/>
    <property type="match status" value="2"/>
</dbReference>
<feature type="domain" description="CBS" evidence="7">
    <location>
        <begin position="14"/>
        <end position="70"/>
    </location>
</feature>
<reference evidence="8 9" key="1">
    <citation type="submission" date="2016-04" db="EMBL/GenBank/DDBJ databases">
        <title>Genome sequence of Clostridium magnum DSM 2767.</title>
        <authorList>
            <person name="Poehlein A."/>
            <person name="Uhlig R."/>
            <person name="Fischer R."/>
            <person name="Bahl H."/>
            <person name="Daniel R."/>
        </authorList>
    </citation>
    <scope>NUCLEOTIDE SEQUENCE [LARGE SCALE GENOMIC DNA]</scope>
    <source>
        <strain evidence="8 9">DSM 2767</strain>
    </source>
</reference>
<dbReference type="SMART" id="SM00382">
    <property type="entry name" value="AAA"/>
    <property type="match status" value="1"/>
</dbReference>
<dbReference type="CDD" id="cd00009">
    <property type="entry name" value="AAA"/>
    <property type="match status" value="1"/>
</dbReference>
<dbReference type="InterPro" id="IPR048106">
    <property type="entry name" value="PrdR-like"/>
</dbReference>
<evidence type="ECO:0000313" key="9">
    <source>
        <dbReference type="Proteomes" id="UP000076603"/>
    </source>
</evidence>
<dbReference type="GO" id="GO:0005524">
    <property type="term" value="F:ATP binding"/>
    <property type="evidence" value="ECO:0007669"/>
    <property type="project" value="UniProtKB-KW"/>
</dbReference>
<dbReference type="PATRIC" id="fig|1121326.3.peg.4568"/>
<dbReference type="SUPFAM" id="SSF55785">
    <property type="entry name" value="PYP-like sensor domain (PAS domain)"/>
    <property type="match status" value="1"/>
</dbReference>
<dbReference type="SMART" id="SM00116">
    <property type="entry name" value="CBS"/>
    <property type="match status" value="2"/>
</dbReference>
<dbReference type="Gene3D" id="3.40.50.300">
    <property type="entry name" value="P-loop containing nucleotide triphosphate hydrolases"/>
    <property type="match status" value="1"/>
</dbReference>
<dbReference type="GO" id="GO:0043565">
    <property type="term" value="F:sequence-specific DNA binding"/>
    <property type="evidence" value="ECO:0007669"/>
    <property type="project" value="InterPro"/>
</dbReference>
<keyword evidence="9" id="KW-1185">Reference proteome</keyword>
<accession>A0A162RJW9</accession>
<comment type="caution">
    <text evidence="8">The sequence shown here is derived from an EMBL/GenBank/DDBJ whole genome shotgun (WGS) entry which is preliminary data.</text>
</comment>
<dbReference type="RefSeq" id="WP_066627293.1">
    <property type="nucleotide sequence ID" value="NZ_FQXL01000038.1"/>
</dbReference>
<dbReference type="GO" id="GO:0016829">
    <property type="term" value="F:lyase activity"/>
    <property type="evidence" value="ECO:0007669"/>
    <property type="project" value="UniProtKB-KW"/>
</dbReference>
<dbReference type="SUPFAM" id="SSF46689">
    <property type="entry name" value="Homeodomain-like"/>
    <property type="match status" value="1"/>
</dbReference>
<dbReference type="AlphaFoldDB" id="A0A162RJW9"/>
<feature type="domain" description="CBS" evidence="7">
    <location>
        <begin position="78"/>
        <end position="133"/>
    </location>
</feature>
<dbReference type="STRING" id="1121326.CLMAG_45040"/>
<dbReference type="Gene3D" id="1.10.10.60">
    <property type="entry name" value="Homeodomain-like"/>
    <property type="match status" value="1"/>
</dbReference>
<dbReference type="Pfam" id="PF02954">
    <property type="entry name" value="HTH_8"/>
    <property type="match status" value="1"/>
</dbReference>
<dbReference type="Pfam" id="PF13426">
    <property type="entry name" value="PAS_9"/>
    <property type="match status" value="1"/>
</dbReference>
<dbReference type="InterPro" id="IPR000014">
    <property type="entry name" value="PAS"/>
</dbReference>
<dbReference type="PROSITE" id="PS00676">
    <property type="entry name" value="SIGMA54_INTERACT_2"/>
    <property type="match status" value="1"/>
</dbReference>
<dbReference type="Pfam" id="PF00158">
    <property type="entry name" value="Sigma54_activat"/>
    <property type="match status" value="1"/>
</dbReference>
<dbReference type="SMART" id="SM00091">
    <property type="entry name" value="PAS"/>
    <property type="match status" value="1"/>
</dbReference>
<keyword evidence="2" id="KW-0067">ATP-binding</keyword>
<dbReference type="InterPro" id="IPR009057">
    <property type="entry name" value="Homeodomain-like_sf"/>
</dbReference>
<dbReference type="Gene3D" id="3.10.580.10">
    <property type="entry name" value="CBS-domain"/>
    <property type="match status" value="1"/>
</dbReference>
<evidence type="ECO:0000259" key="6">
    <source>
        <dbReference type="PROSITE" id="PS50045"/>
    </source>
</evidence>
<evidence type="ECO:0000256" key="5">
    <source>
        <dbReference type="PROSITE-ProRule" id="PRU00703"/>
    </source>
</evidence>
<evidence type="ECO:0000256" key="1">
    <source>
        <dbReference type="ARBA" id="ARBA00022741"/>
    </source>
</evidence>
<dbReference type="InterPro" id="IPR058031">
    <property type="entry name" value="AAA_lid_NorR"/>
</dbReference>
<dbReference type="PRINTS" id="PR01590">
    <property type="entry name" value="HTHFIS"/>
</dbReference>
<dbReference type="NCBIfam" id="TIGR00229">
    <property type="entry name" value="sensory_box"/>
    <property type="match status" value="1"/>
</dbReference>
<dbReference type="InterPro" id="IPR046342">
    <property type="entry name" value="CBS_dom_sf"/>
</dbReference>